<dbReference type="Proteomes" id="UP000186817">
    <property type="component" value="Unassembled WGS sequence"/>
</dbReference>
<evidence type="ECO:0000256" key="1">
    <source>
        <dbReference type="SAM" id="MobiDB-lite"/>
    </source>
</evidence>
<dbReference type="OMA" id="ICESRAM"/>
<proteinExistence type="predicted"/>
<feature type="region of interest" description="Disordered" evidence="1">
    <location>
        <begin position="506"/>
        <end position="543"/>
    </location>
</feature>
<dbReference type="EMBL" id="LSRX01000712">
    <property type="protein sequence ID" value="OLP90422.1"/>
    <property type="molecule type" value="Genomic_DNA"/>
</dbReference>
<gene>
    <name evidence="2" type="ORF">AK812_SmicGene28003</name>
</gene>
<comment type="caution">
    <text evidence="2">The sequence shown here is derived from an EMBL/GenBank/DDBJ whole genome shotgun (WGS) entry which is preliminary data.</text>
</comment>
<name>A0A1Q9D5I7_SYMMI</name>
<accession>A0A1Q9D5I7</accession>
<sequence length="643" mass="72090">MLAKLRAHSWQRGSLWQFTWKLFGHGLIHSKSTQEDVLQELQNLARSNRNPEMRQQRVFYTQATSKRLQATGDVELLKLQKGDLQRHGRAHEVTNDCFRSRKTLLPDAPETEFVKQSIEKLKSGVQDGVKPAGTEADERAVSALAALQALRRNGFLGADALWAGSLLQRGHLFRQKATHKTFISLGFESYCALGWELATRSFRGHTYFYYAPALTRADAVKQLLFLVCTDLAKDAASAGREEFEAIPFQPCPSFSDLGETCSGECLPIEVRGHGLLLKQTGAPRRLIPHMLLSKSLEGITELVLRSILTIQGAQVQKKPGEKSVTKRTLLWSVICAEFANKTVEEQSRIFLSFYKETTKSSVVPDEIMSKALEHLPFDEVQSDFKGIKDRLEQLDVEQRFKEVLHREKGEKARVEYETPDAIKRLKPSQGVKTVLCMDLLGQPSADDVRNALAEALQQIDDWVVCFGGVTLPTWKKPNQQIQKSHPQVVDVAEAEPGVVVVGEEAMEPEKAGKATPTSTTALASVDASEAETEPADDDDEEKTHVTLTFRRRDKREVDCRFYSRPLHLRFTKEYPFKIEAIGHGYCGSKTLKEEWALTHVDGERIGKERGAAAKQVNDAVKILPWKQGGADNAEQRTRSKSEV</sequence>
<evidence type="ECO:0000313" key="2">
    <source>
        <dbReference type="EMBL" id="OLP90422.1"/>
    </source>
</evidence>
<protein>
    <submittedName>
        <fullName evidence="2">Uncharacterized protein</fullName>
    </submittedName>
</protein>
<organism evidence="2 3">
    <name type="scientific">Symbiodinium microadriaticum</name>
    <name type="common">Dinoflagellate</name>
    <name type="synonym">Zooxanthella microadriatica</name>
    <dbReference type="NCBI Taxonomy" id="2951"/>
    <lineage>
        <taxon>Eukaryota</taxon>
        <taxon>Sar</taxon>
        <taxon>Alveolata</taxon>
        <taxon>Dinophyceae</taxon>
        <taxon>Suessiales</taxon>
        <taxon>Symbiodiniaceae</taxon>
        <taxon>Symbiodinium</taxon>
    </lineage>
</organism>
<keyword evidence="3" id="KW-1185">Reference proteome</keyword>
<evidence type="ECO:0000313" key="3">
    <source>
        <dbReference type="Proteomes" id="UP000186817"/>
    </source>
</evidence>
<dbReference type="OrthoDB" id="440723at2759"/>
<reference evidence="2 3" key="1">
    <citation type="submission" date="2016-02" db="EMBL/GenBank/DDBJ databases">
        <title>Genome analysis of coral dinoflagellate symbionts highlights evolutionary adaptations to a symbiotic lifestyle.</title>
        <authorList>
            <person name="Aranda M."/>
            <person name="Li Y."/>
            <person name="Liew Y.J."/>
            <person name="Baumgarten S."/>
            <person name="Simakov O."/>
            <person name="Wilson M."/>
            <person name="Piel J."/>
            <person name="Ashoor H."/>
            <person name="Bougouffa S."/>
            <person name="Bajic V.B."/>
            <person name="Ryu T."/>
            <person name="Ravasi T."/>
            <person name="Bayer T."/>
            <person name="Micklem G."/>
            <person name="Kim H."/>
            <person name="Bhak J."/>
            <person name="Lajeunesse T.C."/>
            <person name="Voolstra C.R."/>
        </authorList>
    </citation>
    <scope>NUCLEOTIDE SEQUENCE [LARGE SCALE GENOMIC DNA]</scope>
    <source>
        <strain evidence="2 3">CCMP2467</strain>
    </source>
</reference>
<dbReference type="AlphaFoldDB" id="A0A1Q9D5I7"/>
<feature type="compositionally biased region" description="Acidic residues" evidence="1">
    <location>
        <begin position="528"/>
        <end position="540"/>
    </location>
</feature>